<name>A0ABM1RYD0_LIMPO</name>
<organism evidence="2 3">
    <name type="scientific">Limulus polyphemus</name>
    <name type="common">Atlantic horseshoe crab</name>
    <dbReference type="NCBI Taxonomy" id="6850"/>
    <lineage>
        <taxon>Eukaryota</taxon>
        <taxon>Metazoa</taxon>
        <taxon>Ecdysozoa</taxon>
        <taxon>Arthropoda</taxon>
        <taxon>Chelicerata</taxon>
        <taxon>Merostomata</taxon>
        <taxon>Xiphosura</taxon>
        <taxon>Limulidae</taxon>
        <taxon>Limulus</taxon>
    </lineage>
</organism>
<evidence type="ECO:0000256" key="1">
    <source>
        <dbReference type="SAM" id="MobiDB-lite"/>
    </source>
</evidence>
<reference evidence="3" key="1">
    <citation type="submission" date="2025-08" db="UniProtKB">
        <authorList>
            <consortium name="RefSeq"/>
        </authorList>
    </citation>
    <scope>IDENTIFICATION</scope>
    <source>
        <tissue evidence="3">Muscle</tissue>
    </source>
</reference>
<gene>
    <name evidence="3" type="primary">LOC111083931</name>
</gene>
<feature type="non-terminal residue" evidence="3">
    <location>
        <position position="174"/>
    </location>
</feature>
<dbReference type="PANTHER" id="PTHR14776">
    <property type="entry name" value="CADHERIN-LIKE AND PC-ESTERASE DOMAIN-CONTAINING PROTEIN 1"/>
    <property type="match status" value="1"/>
</dbReference>
<evidence type="ECO:0000313" key="2">
    <source>
        <dbReference type="Proteomes" id="UP000694941"/>
    </source>
</evidence>
<dbReference type="GeneID" id="111083931"/>
<proteinExistence type="predicted"/>
<dbReference type="RefSeq" id="XP_022236385.1">
    <property type="nucleotide sequence ID" value="XM_022380677.1"/>
</dbReference>
<sequence length="174" mass="20087">MRDLPLYEKALRNYSFLVERPSWYVEQRRNKSKSCSGKRNSKKNPDSGFRSNKWQLMLCMTFSIKDLTHCINKKELGQLSASQKINRIPGIRGFLWNKEAFCSTVMKGKQLSASLRQQSVPLCFSLPEQRQQFQEVAQAFGPSTQWFLKSVSSVDRSGPKQLDIFSPEGQKELE</sequence>
<feature type="region of interest" description="Disordered" evidence="1">
    <location>
        <begin position="154"/>
        <end position="174"/>
    </location>
</feature>
<protein>
    <submittedName>
        <fullName evidence="3">Uncharacterized protein LOC111083931</fullName>
    </submittedName>
</protein>
<dbReference type="Proteomes" id="UP000694941">
    <property type="component" value="Unplaced"/>
</dbReference>
<dbReference type="PANTHER" id="PTHR14776:SF1">
    <property type="entry name" value="CADHERIN-LIKE AND PC-ESTERASE DOMAIN-CONTAINING PROTEIN 1"/>
    <property type="match status" value="1"/>
</dbReference>
<keyword evidence="2" id="KW-1185">Reference proteome</keyword>
<evidence type="ECO:0000313" key="3">
    <source>
        <dbReference type="RefSeq" id="XP_022236385.1"/>
    </source>
</evidence>
<accession>A0ABM1RYD0</accession>